<keyword evidence="4" id="KW-0479">Metal-binding</keyword>
<evidence type="ECO:0000313" key="9">
    <source>
        <dbReference type="Proteomes" id="UP000824120"/>
    </source>
</evidence>
<dbReference type="SFLD" id="SFLDG01017">
    <property type="entry name" value="Polyprenyl_Transferase_Like"/>
    <property type="match status" value="1"/>
</dbReference>
<dbReference type="EMBL" id="JACXVP010000010">
    <property type="protein sequence ID" value="KAG5578835.1"/>
    <property type="molecule type" value="Genomic_DNA"/>
</dbReference>
<evidence type="ECO:0000256" key="5">
    <source>
        <dbReference type="ARBA" id="ARBA00022842"/>
    </source>
</evidence>
<comment type="caution">
    <text evidence="8">The sequence shown here is derived from an EMBL/GenBank/DDBJ whole genome shotgun (WGS) entry which is preliminary data.</text>
</comment>
<feature type="compositionally biased region" description="Low complexity" evidence="7">
    <location>
        <begin position="408"/>
        <end position="422"/>
    </location>
</feature>
<comment type="similarity">
    <text evidence="2">Belongs to the FPP/GGPP synthase family.</text>
</comment>
<dbReference type="GO" id="GO:0045337">
    <property type="term" value="P:farnesyl diphosphate biosynthetic process"/>
    <property type="evidence" value="ECO:0007669"/>
    <property type="project" value="TreeGrafter"/>
</dbReference>
<dbReference type="InterPro" id="IPR024060">
    <property type="entry name" value="Ureidoglycolate_lyase_dom_sf"/>
</dbReference>
<dbReference type="InterPro" id="IPR033749">
    <property type="entry name" value="Polyprenyl_synt_CS"/>
</dbReference>
<evidence type="ECO:0000256" key="3">
    <source>
        <dbReference type="ARBA" id="ARBA00022679"/>
    </source>
</evidence>
<dbReference type="Pfam" id="PF00348">
    <property type="entry name" value="polyprenyl_synt"/>
    <property type="match status" value="2"/>
</dbReference>
<protein>
    <recommendedName>
        <fullName evidence="10">Farnesyl pyrophosphate synthase</fullName>
    </recommendedName>
</protein>
<evidence type="ECO:0000256" key="1">
    <source>
        <dbReference type="ARBA" id="ARBA00001946"/>
    </source>
</evidence>
<dbReference type="InterPro" id="IPR000092">
    <property type="entry name" value="Polyprenyl_synt"/>
</dbReference>
<sequence>MYLQQKGRLLLTNYKCSLSLLNQIHSYLFPIYEKEEKHCIPKSQKFSSFSEINFFCGKMSDLKSRFLGVYKVLKSELLNDPDFEFTDDGRQWVERMLDYNVPGGKLNRGLSVIDSYSLLKEGKELTSEEIFQTSSLGWCIEWLQAYFLVLDDIMDGSHTRRGQKCWFRLPKVGMIAANDGILLRNHIPRILKKHFRGKPYYVDLLELFNEVEFQTASGQMIDLITTHFGEKDLSKYSLPIHRRIVQYKTAYYSFYLPVACALLMAGENLDNHVNVKNILLEMGIYFQVQDDYLDCFADPEVLGKIGTDIQDFKCSWLVVKALEHCNDEQKKLLHENYGKDDPACVAKVKALYNDLKLEDVYLEYEKSTYEKLINSIEAQPSKAVQAVLKSFLAKIYKRQKPHRRLAGSPVADKSSSSVPVKSLKQSPHQSIHYFPLPILPTRRRLIHRSFSVSMESSGVSMTSPSVVKLKPIEATAETFKEFGQVIEASPDGEEFGPRDAQLDLSNGIPRFYIMQLKDRSLKFSKITHHANVTQCLGSIGGNVWYLGVAKPSIVDPTDIKGAVDIVVQSHCGHFYVPPAVDEVQAFRISGPKFIKLSHGTWHAGPLFTDDKMDFYNLELNNTNVVDHTTHDFIKKNGVAVYLEYEKKTYAKLINSIEAQPSKALQAILKSALAKIYKRQKCWTTIYLELNRGLSAIDSYSLLKEGKQLTSEEIIQISSLGWCIEWLQGYFLVHDDIMDGSSKRRGQPCWFRLSEVGMIAVNDGILLRNHIAVILKQHFRGKPYYVDLLELFNEVEYQTASGQMIDLITTQEKDLSKYSLPIHRRIVQYKTAYYSFYLPVACALLMAGENLDNHANAKDILIKMGIYFQVQDDYLDCFADPQVLGKNGTDIKDFKCSWLVVKALEHCNEEQRKLLDENYGKDDEACVTKIKALYKDLKLEDVYQEYENNTYEELKNSIEDQETKLSKVMQAVLKSFLAKIYKRKK</sequence>
<dbReference type="Gene3D" id="1.10.600.10">
    <property type="entry name" value="Farnesyl Diphosphate Synthase"/>
    <property type="match status" value="2"/>
</dbReference>
<evidence type="ECO:0000313" key="8">
    <source>
        <dbReference type="EMBL" id="KAG5578835.1"/>
    </source>
</evidence>
<dbReference type="OrthoDB" id="2018886at2759"/>
<gene>
    <name evidence="8" type="ORF">H5410_049462</name>
</gene>
<evidence type="ECO:0000256" key="2">
    <source>
        <dbReference type="ARBA" id="ARBA00006706"/>
    </source>
</evidence>
<keyword evidence="5" id="KW-0460">Magnesium</keyword>
<dbReference type="PROSITE" id="PS00723">
    <property type="entry name" value="POLYPRENYL_SYNTHASE_1"/>
    <property type="match status" value="2"/>
</dbReference>
<name>A0A9J5WSF1_SOLCO</name>
<keyword evidence="3" id="KW-0808">Transferase</keyword>
<dbReference type="GO" id="GO:0004337">
    <property type="term" value="F:(2E,6E)-farnesyl diphosphate synthase activity"/>
    <property type="evidence" value="ECO:0007669"/>
    <property type="project" value="TreeGrafter"/>
</dbReference>
<dbReference type="GO" id="GO:0004161">
    <property type="term" value="F:dimethylallyltranstransferase activity"/>
    <property type="evidence" value="ECO:0007669"/>
    <property type="project" value="TreeGrafter"/>
</dbReference>
<dbReference type="PANTHER" id="PTHR11525:SF0">
    <property type="entry name" value="FARNESYL PYROPHOSPHATE SYNTHASE"/>
    <property type="match status" value="1"/>
</dbReference>
<dbReference type="GO" id="GO:0005737">
    <property type="term" value="C:cytoplasm"/>
    <property type="evidence" value="ECO:0007669"/>
    <property type="project" value="TreeGrafter"/>
</dbReference>
<evidence type="ECO:0000256" key="6">
    <source>
        <dbReference type="ARBA" id="ARBA00023229"/>
    </source>
</evidence>
<keyword evidence="9" id="KW-1185">Reference proteome</keyword>
<dbReference type="SUPFAM" id="SSF48576">
    <property type="entry name" value="Terpenoid synthases"/>
    <property type="match status" value="2"/>
</dbReference>
<proteinExistence type="inferred from homology"/>
<dbReference type="GO" id="GO:0046872">
    <property type="term" value="F:metal ion binding"/>
    <property type="evidence" value="ECO:0007669"/>
    <property type="project" value="UniProtKB-KW"/>
</dbReference>
<reference evidence="8 9" key="1">
    <citation type="submission" date="2020-09" db="EMBL/GenBank/DDBJ databases">
        <title>De no assembly of potato wild relative species, Solanum commersonii.</title>
        <authorList>
            <person name="Cho K."/>
        </authorList>
    </citation>
    <scope>NUCLEOTIDE SEQUENCE [LARGE SCALE GENOMIC DNA]</scope>
    <source>
        <strain evidence="8">LZ3.2</strain>
        <tissue evidence="8">Leaf</tissue>
    </source>
</reference>
<dbReference type="AlphaFoldDB" id="A0A9J5WSF1"/>
<dbReference type="InterPro" id="IPR039702">
    <property type="entry name" value="FPS1-like"/>
</dbReference>
<feature type="region of interest" description="Disordered" evidence="7">
    <location>
        <begin position="403"/>
        <end position="422"/>
    </location>
</feature>
<dbReference type="SUPFAM" id="SSF51182">
    <property type="entry name" value="RmlC-like cupins"/>
    <property type="match status" value="1"/>
</dbReference>
<dbReference type="FunFam" id="1.10.600.10:FF:000008">
    <property type="entry name" value="Farnesyl pyrophosphate synthase"/>
    <property type="match status" value="2"/>
</dbReference>
<dbReference type="PANTHER" id="PTHR11525">
    <property type="entry name" value="FARNESYL-PYROPHOSPHATE SYNTHETASE"/>
    <property type="match status" value="1"/>
</dbReference>
<dbReference type="Gene3D" id="2.60.120.480">
    <property type="entry name" value="Ureidoglycolate hydrolase"/>
    <property type="match status" value="1"/>
</dbReference>
<organism evidence="8 9">
    <name type="scientific">Solanum commersonii</name>
    <name type="common">Commerson's wild potato</name>
    <name type="synonym">Commerson's nightshade</name>
    <dbReference type="NCBI Taxonomy" id="4109"/>
    <lineage>
        <taxon>Eukaryota</taxon>
        <taxon>Viridiplantae</taxon>
        <taxon>Streptophyta</taxon>
        <taxon>Embryophyta</taxon>
        <taxon>Tracheophyta</taxon>
        <taxon>Spermatophyta</taxon>
        <taxon>Magnoliopsida</taxon>
        <taxon>eudicotyledons</taxon>
        <taxon>Gunneridae</taxon>
        <taxon>Pentapetalae</taxon>
        <taxon>asterids</taxon>
        <taxon>lamiids</taxon>
        <taxon>Solanales</taxon>
        <taxon>Solanaceae</taxon>
        <taxon>Solanoideae</taxon>
        <taxon>Solaneae</taxon>
        <taxon>Solanum</taxon>
    </lineage>
</organism>
<dbReference type="GO" id="GO:0004848">
    <property type="term" value="F:ureidoglycolate hydrolase activity"/>
    <property type="evidence" value="ECO:0007669"/>
    <property type="project" value="InterPro"/>
</dbReference>
<dbReference type="PROSITE" id="PS00444">
    <property type="entry name" value="POLYPRENYL_SYNTHASE_2"/>
    <property type="match status" value="2"/>
</dbReference>
<evidence type="ECO:0000256" key="4">
    <source>
        <dbReference type="ARBA" id="ARBA00022723"/>
    </source>
</evidence>
<comment type="cofactor">
    <cofactor evidence="1">
        <name>Mg(2+)</name>
        <dbReference type="ChEBI" id="CHEBI:18420"/>
    </cofactor>
</comment>
<evidence type="ECO:0000256" key="7">
    <source>
        <dbReference type="SAM" id="MobiDB-lite"/>
    </source>
</evidence>
<dbReference type="InterPro" id="IPR008949">
    <property type="entry name" value="Isoprenoid_synthase_dom_sf"/>
</dbReference>
<evidence type="ECO:0008006" key="10">
    <source>
        <dbReference type="Google" id="ProtNLM"/>
    </source>
</evidence>
<dbReference type="CDD" id="cd00685">
    <property type="entry name" value="Trans_IPPS_HT"/>
    <property type="match status" value="2"/>
</dbReference>
<keyword evidence="6" id="KW-0414">Isoprene biosynthesis</keyword>
<dbReference type="SFLD" id="SFLDS00005">
    <property type="entry name" value="Isoprenoid_Synthase_Type_I"/>
    <property type="match status" value="2"/>
</dbReference>
<accession>A0A9J5WSF1</accession>
<dbReference type="Proteomes" id="UP000824120">
    <property type="component" value="Chromosome 10"/>
</dbReference>
<dbReference type="InterPro" id="IPR011051">
    <property type="entry name" value="RmlC_Cupin_sf"/>
</dbReference>